<evidence type="ECO:0000313" key="12">
    <source>
        <dbReference type="Proteomes" id="UP001597262"/>
    </source>
</evidence>
<evidence type="ECO:0000256" key="2">
    <source>
        <dbReference type="ARBA" id="ARBA00001974"/>
    </source>
</evidence>
<dbReference type="InterPro" id="IPR050315">
    <property type="entry name" value="FAD-oxidoreductase_2"/>
</dbReference>
<evidence type="ECO:0000259" key="10">
    <source>
        <dbReference type="SMART" id="SM00900"/>
    </source>
</evidence>
<keyword evidence="9" id="KW-0812">Transmembrane</keyword>
<feature type="transmembrane region" description="Helical" evidence="9">
    <location>
        <begin position="12"/>
        <end position="30"/>
    </location>
</feature>
<dbReference type="Gene3D" id="3.90.1010.20">
    <property type="match status" value="1"/>
</dbReference>
<comment type="cofactor">
    <cofactor evidence="1">
        <name>FMN</name>
        <dbReference type="ChEBI" id="CHEBI:58210"/>
    </cofactor>
</comment>
<organism evidence="11 12">
    <name type="scientific">Paenibacillus puldeungensis</name>
    <dbReference type="NCBI Taxonomy" id="696536"/>
    <lineage>
        <taxon>Bacteria</taxon>
        <taxon>Bacillati</taxon>
        <taxon>Bacillota</taxon>
        <taxon>Bacilli</taxon>
        <taxon>Bacillales</taxon>
        <taxon>Paenibacillaceae</taxon>
        <taxon>Paenibacillus</taxon>
    </lineage>
</organism>
<dbReference type="Pfam" id="PF04205">
    <property type="entry name" value="FMN_bind"/>
    <property type="match status" value="1"/>
</dbReference>
<keyword evidence="7" id="KW-0560">Oxidoreductase</keyword>
<dbReference type="Pfam" id="PF00890">
    <property type="entry name" value="FAD_binding_2"/>
    <property type="match status" value="1"/>
</dbReference>
<dbReference type="EC" id="1.3.99.33" evidence="3"/>
<keyword evidence="6" id="KW-0274">FAD</keyword>
<dbReference type="InterPro" id="IPR036188">
    <property type="entry name" value="FAD/NAD-bd_sf"/>
</dbReference>
<sequence length="640" mass="67562">MQRHIRKIARPGIMFLVFTLVFLGCYFGNFQNSAVGAASKASPSYKAGTYTSTVKARNGDLKVKVTFTSNAITDITVVEESETEGLGKPALKKIADEILSAQHLNVDVVSGATSSSKSMLEAVAAAVKQAGGNVDALKKAKKATVVAKNEEMTTDVVVVGGGASGTAAALAAAEKGAKVVVLEKAATPGGAGRFLAEGLLAIQSDQQKKAGETYTVDQAFDYLTKYTHYLSNGELTRNILEQSASTIDWLAKYGTETKLMENTQKSHIGLPVTYHKYVDKNKAFDNMYAKLKEMGGTLLTNTAGKELIKDQAGNIIGVIAQKADGGKLTVHAKKVVLATGGYAGSDAMIKKYLNVSNYTTMAYANNTGDGLTMAQAVGADDFNINAVAVHSALIPSKDPSVWQGSTGQLLNLPLMWVNREGKRFVDEGVVYDFALWGNAAVAQGGEYYVVLDDATMKQLSEQGSDLTNSFEKTYLVGAGVDTKTSTGKVAPMKDLYDSMDKTIKAGAAFKGNTIEELAKNMGVDAANLVGAAADYSKSVKSGKDSEFLKNPAYMKYSVEKGPFYAVQAAALVEDSIGGIRVNGSLQVMNGQFKPISGLYAVGCDAGGLYGDSYPTFEGLTLSFAFNSGRLGGYAAASSMK</sequence>
<keyword evidence="12" id="KW-1185">Reference proteome</keyword>
<evidence type="ECO:0000256" key="7">
    <source>
        <dbReference type="ARBA" id="ARBA00023002"/>
    </source>
</evidence>
<reference evidence="12" key="1">
    <citation type="journal article" date="2019" name="Int. J. Syst. Evol. Microbiol.">
        <title>The Global Catalogue of Microorganisms (GCM) 10K type strain sequencing project: providing services to taxonomists for standard genome sequencing and annotation.</title>
        <authorList>
            <consortium name="The Broad Institute Genomics Platform"/>
            <consortium name="The Broad Institute Genome Sequencing Center for Infectious Disease"/>
            <person name="Wu L."/>
            <person name="Ma J."/>
        </authorList>
    </citation>
    <scope>NUCLEOTIDE SEQUENCE [LARGE SCALE GENOMIC DNA]</scope>
    <source>
        <strain evidence="12">CCUG 59189</strain>
    </source>
</reference>
<dbReference type="PRINTS" id="PR00411">
    <property type="entry name" value="PNDRDTASEI"/>
</dbReference>
<dbReference type="Gene3D" id="3.50.50.60">
    <property type="entry name" value="FAD/NAD(P)-binding domain"/>
    <property type="match status" value="1"/>
</dbReference>
<dbReference type="Proteomes" id="UP001597262">
    <property type="component" value="Unassembled WGS sequence"/>
</dbReference>
<dbReference type="InterPro" id="IPR007329">
    <property type="entry name" value="FMN-bd"/>
</dbReference>
<evidence type="ECO:0000313" key="11">
    <source>
        <dbReference type="EMBL" id="MFD1175170.1"/>
    </source>
</evidence>
<evidence type="ECO:0000256" key="6">
    <source>
        <dbReference type="ARBA" id="ARBA00022827"/>
    </source>
</evidence>
<name>A0ABW3RSQ7_9BACL</name>
<evidence type="ECO:0000256" key="8">
    <source>
        <dbReference type="ARBA" id="ARBA00049922"/>
    </source>
</evidence>
<dbReference type="InterPro" id="IPR003953">
    <property type="entry name" value="FAD-dep_OxRdtase_2_FAD-bd"/>
</dbReference>
<keyword evidence="9" id="KW-1133">Transmembrane helix</keyword>
<protein>
    <recommendedName>
        <fullName evidence="4">Urocanate reductase</fullName>
        <ecNumber evidence="3">1.3.99.33</ecNumber>
    </recommendedName>
</protein>
<keyword evidence="9" id="KW-0472">Membrane</keyword>
<dbReference type="PROSITE" id="PS51257">
    <property type="entry name" value="PROKAR_LIPOPROTEIN"/>
    <property type="match status" value="1"/>
</dbReference>
<feature type="domain" description="FMN-binding" evidence="10">
    <location>
        <begin position="56"/>
        <end position="130"/>
    </location>
</feature>
<gene>
    <name evidence="11" type="ORF">ACFQ3W_02440</name>
</gene>
<dbReference type="EMBL" id="JBHTLM010000001">
    <property type="protein sequence ID" value="MFD1175170.1"/>
    <property type="molecule type" value="Genomic_DNA"/>
</dbReference>
<proteinExistence type="predicted"/>
<evidence type="ECO:0000256" key="3">
    <source>
        <dbReference type="ARBA" id="ARBA00013137"/>
    </source>
</evidence>
<dbReference type="SMART" id="SM00900">
    <property type="entry name" value="FMN_bind"/>
    <property type="match status" value="1"/>
</dbReference>
<dbReference type="PANTHER" id="PTHR43400">
    <property type="entry name" value="FUMARATE REDUCTASE"/>
    <property type="match status" value="1"/>
</dbReference>
<dbReference type="PANTHER" id="PTHR43400:SF10">
    <property type="entry name" value="3-OXOSTEROID 1-DEHYDROGENASE"/>
    <property type="match status" value="1"/>
</dbReference>
<dbReference type="SUPFAM" id="SSF56425">
    <property type="entry name" value="Succinate dehydrogenase/fumarate reductase flavoprotein, catalytic domain"/>
    <property type="match status" value="1"/>
</dbReference>
<comment type="catalytic activity">
    <reaction evidence="8">
        <text>dihydrourocanate + A = urocanate + AH2</text>
        <dbReference type="Rhea" id="RHEA:36059"/>
        <dbReference type="ChEBI" id="CHEBI:13193"/>
        <dbReference type="ChEBI" id="CHEBI:17499"/>
        <dbReference type="ChEBI" id="CHEBI:27247"/>
        <dbReference type="ChEBI" id="CHEBI:72991"/>
        <dbReference type="EC" id="1.3.99.33"/>
    </reaction>
</comment>
<dbReference type="SUPFAM" id="SSF51905">
    <property type="entry name" value="FAD/NAD(P)-binding domain"/>
    <property type="match status" value="1"/>
</dbReference>
<evidence type="ECO:0000256" key="4">
    <source>
        <dbReference type="ARBA" id="ARBA00015872"/>
    </source>
</evidence>
<comment type="cofactor">
    <cofactor evidence="2">
        <name>FAD</name>
        <dbReference type="ChEBI" id="CHEBI:57692"/>
    </cofactor>
</comment>
<keyword evidence="5" id="KW-0285">Flavoprotein</keyword>
<evidence type="ECO:0000256" key="5">
    <source>
        <dbReference type="ARBA" id="ARBA00022630"/>
    </source>
</evidence>
<comment type="caution">
    <text evidence="11">The sequence shown here is derived from an EMBL/GenBank/DDBJ whole genome shotgun (WGS) entry which is preliminary data.</text>
</comment>
<evidence type="ECO:0000256" key="1">
    <source>
        <dbReference type="ARBA" id="ARBA00001917"/>
    </source>
</evidence>
<dbReference type="Gene3D" id="3.90.700.10">
    <property type="entry name" value="Succinate dehydrogenase/fumarate reductase flavoprotein, catalytic domain"/>
    <property type="match status" value="1"/>
</dbReference>
<dbReference type="RefSeq" id="WP_379316224.1">
    <property type="nucleotide sequence ID" value="NZ_JBHTLM010000001.1"/>
</dbReference>
<accession>A0ABW3RSQ7</accession>
<evidence type="ECO:0000256" key="9">
    <source>
        <dbReference type="SAM" id="Phobius"/>
    </source>
</evidence>
<dbReference type="InterPro" id="IPR027477">
    <property type="entry name" value="Succ_DH/fumarate_Rdtase_cat_sf"/>
</dbReference>